<sequence length="165" mass="15511">MSIIATTIGTKVAIAALSLAALGGGTAAAAAAGVLPTPAQEFAHQTVGAPSPTASETPDATETPDPTSSASPKGPDATGPAAFGLCTAFSAGGLSTKSIAYGALDAAAPGGDITAYCATVLSTAPGHSAGHAPTSHPIPSSVHTGAPVAPHSDSSSHGAADSHGH</sequence>
<evidence type="ECO:0008006" key="5">
    <source>
        <dbReference type="Google" id="ProtNLM"/>
    </source>
</evidence>
<protein>
    <recommendedName>
        <fullName evidence="5">Protein tyrosine phosphatase</fullName>
    </recommendedName>
</protein>
<evidence type="ECO:0000256" key="2">
    <source>
        <dbReference type="SAM" id="SignalP"/>
    </source>
</evidence>
<dbReference type="Proteomes" id="UP001596039">
    <property type="component" value="Unassembled WGS sequence"/>
</dbReference>
<evidence type="ECO:0000313" key="4">
    <source>
        <dbReference type="Proteomes" id="UP001596039"/>
    </source>
</evidence>
<keyword evidence="2" id="KW-0732">Signal</keyword>
<feature type="region of interest" description="Disordered" evidence="1">
    <location>
        <begin position="43"/>
        <end position="77"/>
    </location>
</feature>
<feature type="compositionally biased region" description="Low complexity" evidence="1">
    <location>
        <begin position="55"/>
        <end position="69"/>
    </location>
</feature>
<feature type="signal peptide" evidence="2">
    <location>
        <begin position="1"/>
        <end position="31"/>
    </location>
</feature>
<organism evidence="3 4">
    <name type="scientific">Lysinimonas soli</name>
    <dbReference type="NCBI Taxonomy" id="1074233"/>
    <lineage>
        <taxon>Bacteria</taxon>
        <taxon>Bacillati</taxon>
        <taxon>Actinomycetota</taxon>
        <taxon>Actinomycetes</taxon>
        <taxon>Micrococcales</taxon>
        <taxon>Microbacteriaceae</taxon>
        <taxon>Lysinimonas</taxon>
    </lineage>
</organism>
<proteinExistence type="predicted"/>
<dbReference type="RefSeq" id="WP_386741177.1">
    <property type="nucleotide sequence ID" value="NZ_JBHSMG010000005.1"/>
</dbReference>
<keyword evidence="4" id="KW-1185">Reference proteome</keyword>
<evidence type="ECO:0000313" key="3">
    <source>
        <dbReference type="EMBL" id="MFC5503467.1"/>
    </source>
</evidence>
<dbReference type="EMBL" id="JBHSMG010000005">
    <property type="protein sequence ID" value="MFC5503467.1"/>
    <property type="molecule type" value="Genomic_DNA"/>
</dbReference>
<feature type="chain" id="PRO_5047461261" description="Protein tyrosine phosphatase" evidence="2">
    <location>
        <begin position="32"/>
        <end position="165"/>
    </location>
</feature>
<evidence type="ECO:0000256" key="1">
    <source>
        <dbReference type="SAM" id="MobiDB-lite"/>
    </source>
</evidence>
<reference evidence="4" key="1">
    <citation type="journal article" date="2019" name="Int. J. Syst. Evol. Microbiol.">
        <title>The Global Catalogue of Microorganisms (GCM) 10K type strain sequencing project: providing services to taxonomists for standard genome sequencing and annotation.</title>
        <authorList>
            <consortium name="The Broad Institute Genomics Platform"/>
            <consortium name="The Broad Institute Genome Sequencing Center for Infectious Disease"/>
            <person name="Wu L."/>
            <person name="Ma J."/>
        </authorList>
    </citation>
    <scope>NUCLEOTIDE SEQUENCE [LARGE SCALE GENOMIC DNA]</scope>
    <source>
        <strain evidence="4">CGMCC 4.6997</strain>
    </source>
</reference>
<comment type="caution">
    <text evidence="3">The sequence shown here is derived from an EMBL/GenBank/DDBJ whole genome shotgun (WGS) entry which is preliminary data.</text>
</comment>
<accession>A0ABW0NW03</accession>
<gene>
    <name evidence="3" type="ORF">ACFPJ4_14555</name>
</gene>
<feature type="region of interest" description="Disordered" evidence="1">
    <location>
        <begin position="126"/>
        <end position="165"/>
    </location>
</feature>
<name>A0ABW0NW03_9MICO</name>